<proteinExistence type="predicted"/>
<dbReference type="EMBL" id="CAJNOC010010612">
    <property type="protein sequence ID" value="CAF1141504.1"/>
    <property type="molecule type" value="Genomic_DNA"/>
</dbReference>
<gene>
    <name evidence="1" type="ORF">OXX778_LOCUS22915</name>
</gene>
<reference evidence="1" key="1">
    <citation type="submission" date="2021-02" db="EMBL/GenBank/DDBJ databases">
        <authorList>
            <person name="Nowell W R."/>
        </authorList>
    </citation>
    <scope>NUCLEOTIDE SEQUENCE</scope>
    <source>
        <strain evidence="1">Ploen Becks lab</strain>
    </source>
</reference>
<dbReference type="AlphaFoldDB" id="A0A814S230"/>
<protein>
    <submittedName>
        <fullName evidence="1">Uncharacterized protein</fullName>
    </submittedName>
</protein>
<organism evidence="1 2">
    <name type="scientific">Brachionus calyciflorus</name>
    <dbReference type="NCBI Taxonomy" id="104777"/>
    <lineage>
        <taxon>Eukaryota</taxon>
        <taxon>Metazoa</taxon>
        <taxon>Spiralia</taxon>
        <taxon>Gnathifera</taxon>
        <taxon>Rotifera</taxon>
        <taxon>Eurotatoria</taxon>
        <taxon>Monogononta</taxon>
        <taxon>Pseudotrocha</taxon>
        <taxon>Ploima</taxon>
        <taxon>Brachionidae</taxon>
        <taxon>Brachionus</taxon>
    </lineage>
</organism>
<keyword evidence="2" id="KW-1185">Reference proteome</keyword>
<accession>A0A814S230</accession>
<name>A0A814S230_9BILA</name>
<sequence>MTQDRLNDVSFQNIEPEEADNINIERLEDIFAK</sequence>
<comment type="caution">
    <text evidence="1">The sequence shown here is derived from an EMBL/GenBank/DDBJ whole genome shotgun (WGS) entry which is preliminary data.</text>
</comment>
<evidence type="ECO:0000313" key="2">
    <source>
        <dbReference type="Proteomes" id="UP000663879"/>
    </source>
</evidence>
<feature type="non-terminal residue" evidence="1">
    <location>
        <position position="33"/>
    </location>
</feature>
<evidence type="ECO:0000313" key="1">
    <source>
        <dbReference type="EMBL" id="CAF1141504.1"/>
    </source>
</evidence>
<dbReference type="Proteomes" id="UP000663879">
    <property type="component" value="Unassembled WGS sequence"/>
</dbReference>